<evidence type="ECO:0000256" key="7">
    <source>
        <dbReference type="SAM" id="Phobius"/>
    </source>
</evidence>
<name>A0AAN7B9A9_9PEZI</name>
<comment type="subcellular location">
    <subcellularLocation>
        <location evidence="1">Membrane</location>
        <topology evidence="1">Multi-pass membrane protein</topology>
    </subcellularLocation>
</comment>
<evidence type="ECO:0000256" key="5">
    <source>
        <dbReference type="ARBA" id="ARBA00022989"/>
    </source>
</evidence>
<dbReference type="AlphaFoldDB" id="A0AAN7B9A9"/>
<dbReference type="GO" id="GO:0016020">
    <property type="term" value="C:membrane"/>
    <property type="evidence" value="ECO:0007669"/>
    <property type="project" value="UniProtKB-SubCell"/>
</dbReference>
<proteinExistence type="inferred from homology"/>
<evidence type="ECO:0000313" key="8">
    <source>
        <dbReference type="EMBL" id="KAK4215603.1"/>
    </source>
</evidence>
<dbReference type="PANTHER" id="PTHR42038">
    <property type="match status" value="1"/>
</dbReference>
<feature type="transmembrane region" description="Helical" evidence="7">
    <location>
        <begin position="194"/>
        <end position="216"/>
    </location>
</feature>
<feature type="transmembrane region" description="Helical" evidence="7">
    <location>
        <begin position="14"/>
        <end position="37"/>
    </location>
</feature>
<dbReference type="EMBL" id="MU858078">
    <property type="protein sequence ID" value="KAK4215603.1"/>
    <property type="molecule type" value="Genomic_DNA"/>
</dbReference>
<dbReference type="GO" id="GO:0016829">
    <property type="term" value="F:lyase activity"/>
    <property type="evidence" value="ECO:0007669"/>
    <property type="project" value="InterPro"/>
</dbReference>
<evidence type="ECO:0000256" key="4">
    <source>
        <dbReference type="ARBA" id="ARBA00022692"/>
    </source>
</evidence>
<keyword evidence="4 7" id="KW-0812">Transmembrane</keyword>
<feature type="transmembrane region" description="Helical" evidence="7">
    <location>
        <begin position="222"/>
        <end position="245"/>
    </location>
</feature>
<reference evidence="8" key="2">
    <citation type="submission" date="2023-05" db="EMBL/GenBank/DDBJ databases">
        <authorList>
            <consortium name="Lawrence Berkeley National Laboratory"/>
            <person name="Steindorff A."/>
            <person name="Hensen N."/>
            <person name="Bonometti L."/>
            <person name="Westerberg I."/>
            <person name="Brannstrom I.O."/>
            <person name="Guillou S."/>
            <person name="Cros-Aarteil S."/>
            <person name="Calhoun S."/>
            <person name="Haridas S."/>
            <person name="Kuo A."/>
            <person name="Mondo S."/>
            <person name="Pangilinan J."/>
            <person name="Riley R."/>
            <person name="Labutti K."/>
            <person name="Andreopoulos B."/>
            <person name="Lipzen A."/>
            <person name="Chen C."/>
            <person name="Yanf M."/>
            <person name="Daum C."/>
            <person name="Ng V."/>
            <person name="Clum A."/>
            <person name="Ohm R."/>
            <person name="Martin F."/>
            <person name="Silar P."/>
            <person name="Natvig D."/>
            <person name="Lalanne C."/>
            <person name="Gautier V."/>
            <person name="Ament-Velasquez S.L."/>
            <person name="Kruys A."/>
            <person name="Hutchinson M.I."/>
            <person name="Powell A.J."/>
            <person name="Barry K."/>
            <person name="Miller A.N."/>
            <person name="Grigoriev I.V."/>
            <person name="Debuchy R."/>
            <person name="Gladieux P."/>
            <person name="Thoren M.H."/>
            <person name="Johannesson H."/>
        </authorList>
    </citation>
    <scope>NUCLEOTIDE SEQUENCE</scope>
    <source>
        <strain evidence="8">PSN293</strain>
    </source>
</reference>
<dbReference type="Proteomes" id="UP001301769">
    <property type="component" value="Unassembled WGS sequence"/>
</dbReference>
<protein>
    <submittedName>
        <fullName evidence="8">Uncharacterized protein</fullName>
    </submittedName>
</protein>
<dbReference type="PANTHER" id="PTHR42038:SF2">
    <property type="entry name" value="TERPENE CYCLASE AUSL"/>
    <property type="match status" value="1"/>
</dbReference>
<organism evidence="8 9">
    <name type="scientific">Rhypophila decipiens</name>
    <dbReference type="NCBI Taxonomy" id="261697"/>
    <lineage>
        <taxon>Eukaryota</taxon>
        <taxon>Fungi</taxon>
        <taxon>Dikarya</taxon>
        <taxon>Ascomycota</taxon>
        <taxon>Pezizomycotina</taxon>
        <taxon>Sordariomycetes</taxon>
        <taxon>Sordariomycetidae</taxon>
        <taxon>Sordariales</taxon>
        <taxon>Naviculisporaceae</taxon>
        <taxon>Rhypophila</taxon>
    </lineage>
</organism>
<evidence type="ECO:0000256" key="1">
    <source>
        <dbReference type="ARBA" id="ARBA00004141"/>
    </source>
</evidence>
<keyword evidence="6 7" id="KW-0472">Membrane</keyword>
<feature type="transmembrane region" description="Helical" evidence="7">
    <location>
        <begin position="79"/>
        <end position="98"/>
    </location>
</feature>
<evidence type="ECO:0000256" key="3">
    <source>
        <dbReference type="ARBA" id="ARBA00006757"/>
    </source>
</evidence>
<dbReference type="Pfam" id="PF25129">
    <property type="entry name" value="Pyr4-TMTC"/>
    <property type="match status" value="1"/>
</dbReference>
<dbReference type="InterPro" id="IPR039020">
    <property type="entry name" value="PaxB-like"/>
</dbReference>
<gene>
    <name evidence="8" type="ORF">QBC37DRAFT_122058</name>
</gene>
<accession>A0AAN7B9A9</accession>
<feature type="transmembrane region" description="Helical" evidence="7">
    <location>
        <begin position="160"/>
        <end position="182"/>
    </location>
</feature>
<feature type="transmembrane region" description="Helical" evidence="7">
    <location>
        <begin position="110"/>
        <end position="134"/>
    </location>
</feature>
<sequence length="277" mass="31030">MAITDVPPADCPPWLVPAHTVLLSIGVLFWDATYLLMTHRALSTKSYGMPLLALAINLSWELVTVLFVCETMLDTIGFFFWLFLDIGIVYTTVLFGPRDWEGTSPFIGKNIGWILGIMTAVAFVGNYTFTMWWLSEPGIGFGNKTGKWWRGTEGIDSSELTFWTAGVAQVVLSAGSIAMLVVRGHSGGTSYAIWFSRFMGTVFGLVLDNLLMWWYWPDGYIWLVHPFAVFLWGTSIACDVVYPFLLYQIRRSEIQLPDGSLKRGDGSSMSVSDKKTR</sequence>
<evidence type="ECO:0000313" key="9">
    <source>
        <dbReference type="Proteomes" id="UP001301769"/>
    </source>
</evidence>
<evidence type="ECO:0000256" key="2">
    <source>
        <dbReference type="ARBA" id="ARBA00005179"/>
    </source>
</evidence>
<keyword evidence="9" id="KW-1185">Reference proteome</keyword>
<comment type="similarity">
    <text evidence="3">Belongs to the paxB family.</text>
</comment>
<keyword evidence="5 7" id="KW-1133">Transmembrane helix</keyword>
<comment type="pathway">
    <text evidence="2">Secondary metabolite biosynthesis.</text>
</comment>
<reference evidence="8" key="1">
    <citation type="journal article" date="2023" name="Mol. Phylogenet. Evol.">
        <title>Genome-scale phylogeny and comparative genomics of the fungal order Sordariales.</title>
        <authorList>
            <person name="Hensen N."/>
            <person name="Bonometti L."/>
            <person name="Westerberg I."/>
            <person name="Brannstrom I.O."/>
            <person name="Guillou S."/>
            <person name="Cros-Aarteil S."/>
            <person name="Calhoun S."/>
            <person name="Haridas S."/>
            <person name="Kuo A."/>
            <person name="Mondo S."/>
            <person name="Pangilinan J."/>
            <person name="Riley R."/>
            <person name="LaButti K."/>
            <person name="Andreopoulos B."/>
            <person name="Lipzen A."/>
            <person name="Chen C."/>
            <person name="Yan M."/>
            <person name="Daum C."/>
            <person name="Ng V."/>
            <person name="Clum A."/>
            <person name="Steindorff A."/>
            <person name="Ohm R.A."/>
            <person name="Martin F."/>
            <person name="Silar P."/>
            <person name="Natvig D.O."/>
            <person name="Lalanne C."/>
            <person name="Gautier V."/>
            <person name="Ament-Velasquez S.L."/>
            <person name="Kruys A."/>
            <person name="Hutchinson M.I."/>
            <person name="Powell A.J."/>
            <person name="Barry K."/>
            <person name="Miller A.N."/>
            <person name="Grigoriev I.V."/>
            <person name="Debuchy R."/>
            <person name="Gladieux P."/>
            <person name="Hiltunen Thoren M."/>
            <person name="Johannesson H."/>
        </authorList>
    </citation>
    <scope>NUCLEOTIDE SEQUENCE</scope>
    <source>
        <strain evidence="8">PSN293</strain>
    </source>
</reference>
<comment type="caution">
    <text evidence="8">The sequence shown here is derived from an EMBL/GenBank/DDBJ whole genome shotgun (WGS) entry which is preliminary data.</text>
</comment>
<evidence type="ECO:0000256" key="6">
    <source>
        <dbReference type="ARBA" id="ARBA00023136"/>
    </source>
</evidence>
<feature type="transmembrane region" description="Helical" evidence="7">
    <location>
        <begin position="49"/>
        <end position="73"/>
    </location>
</feature>